<evidence type="ECO:0000313" key="1">
    <source>
        <dbReference type="EMBL" id="EKC20880.1"/>
    </source>
</evidence>
<accession>K1PWX0</accession>
<protein>
    <submittedName>
        <fullName evidence="1">Uncharacterized protein</fullName>
    </submittedName>
</protein>
<organism evidence="1">
    <name type="scientific">Magallana gigas</name>
    <name type="common">Pacific oyster</name>
    <name type="synonym">Crassostrea gigas</name>
    <dbReference type="NCBI Taxonomy" id="29159"/>
    <lineage>
        <taxon>Eukaryota</taxon>
        <taxon>Metazoa</taxon>
        <taxon>Spiralia</taxon>
        <taxon>Lophotrochozoa</taxon>
        <taxon>Mollusca</taxon>
        <taxon>Bivalvia</taxon>
        <taxon>Autobranchia</taxon>
        <taxon>Pteriomorphia</taxon>
        <taxon>Ostreida</taxon>
        <taxon>Ostreoidea</taxon>
        <taxon>Ostreidae</taxon>
        <taxon>Magallana</taxon>
    </lineage>
</organism>
<gene>
    <name evidence="1" type="ORF">CGI_10005138</name>
</gene>
<reference evidence="1" key="1">
    <citation type="journal article" date="2012" name="Nature">
        <title>The oyster genome reveals stress adaptation and complexity of shell formation.</title>
        <authorList>
            <person name="Zhang G."/>
            <person name="Fang X."/>
            <person name="Guo X."/>
            <person name="Li L."/>
            <person name="Luo R."/>
            <person name="Xu F."/>
            <person name="Yang P."/>
            <person name="Zhang L."/>
            <person name="Wang X."/>
            <person name="Qi H."/>
            <person name="Xiong Z."/>
            <person name="Que H."/>
            <person name="Xie Y."/>
            <person name="Holland P.W."/>
            <person name="Paps J."/>
            <person name="Zhu Y."/>
            <person name="Wu F."/>
            <person name="Chen Y."/>
            <person name="Wang J."/>
            <person name="Peng C."/>
            <person name="Meng J."/>
            <person name="Yang L."/>
            <person name="Liu J."/>
            <person name="Wen B."/>
            <person name="Zhang N."/>
            <person name="Huang Z."/>
            <person name="Zhu Q."/>
            <person name="Feng Y."/>
            <person name="Mount A."/>
            <person name="Hedgecock D."/>
            <person name="Xu Z."/>
            <person name="Liu Y."/>
            <person name="Domazet-Loso T."/>
            <person name="Du Y."/>
            <person name="Sun X."/>
            <person name="Zhang S."/>
            <person name="Liu B."/>
            <person name="Cheng P."/>
            <person name="Jiang X."/>
            <person name="Li J."/>
            <person name="Fan D."/>
            <person name="Wang W."/>
            <person name="Fu W."/>
            <person name="Wang T."/>
            <person name="Wang B."/>
            <person name="Zhang J."/>
            <person name="Peng Z."/>
            <person name="Li Y."/>
            <person name="Li N."/>
            <person name="Wang J."/>
            <person name="Chen M."/>
            <person name="He Y."/>
            <person name="Tan F."/>
            <person name="Song X."/>
            <person name="Zheng Q."/>
            <person name="Huang R."/>
            <person name="Yang H."/>
            <person name="Du X."/>
            <person name="Chen L."/>
            <person name="Yang M."/>
            <person name="Gaffney P.M."/>
            <person name="Wang S."/>
            <person name="Luo L."/>
            <person name="She Z."/>
            <person name="Ming Y."/>
            <person name="Huang W."/>
            <person name="Zhang S."/>
            <person name="Huang B."/>
            <person name="Zhang Y."/>
            <person name="Qu T."/>
            <person name="Ni P."/>
            <person name="Miao G."/>
            <person name="Wang J."/>
            <person name="Wang Q."/>
            <person name="Steinberg C.E."/>
            <person name="Wang H."/>
            <person name="Li N."/>
            <person name="Qian L."/>
            <person name="Zhang G."/>
            <person name="Li Y."/>
            <person name="Yang H."/>
            <person name="Liu X."/>
            <person name="Wang J."/>
            <person name="Yin Y."/>
            <person name="Wang J."/>
        </authorList>
    </citation>
    <scope>NUCLEOTIDE SEQUENCE [LARGE SCALE GENOMIC DNA]</scope>
    <source>
        <strain evidence="1">05x7-T-G4-1.051#20</strain>
    </source>
</reference>
<dbReference type="InParanoid" id="K1PWX0"/>
<proteinExistence type="predicted"/>
<name>K1PWX0_MAGGI</name>
<dbReference type="EMBL" id="JH816186">
    <property type="protein sequence ID" value="EKC20880.1"/>
    <property type="molecule type" value="Genomic_DNA"/>
</dbReference>
<dbReference type="AlphaFoldDB" id="K1PWX0"/>
<dbReference type="HOGENOM" id="CLU_2760298_0_0_1"/>
<sequence length="70" mass="7953">MDVESEPKVADAGADQEEMQSLINGKHHQNLFSLKYLPLNRSMYAVRETGQNEERGNSILHCIKQVQDIP</sequence>